<dbReference type="InterPro" id="IPR001347">
    <property type="entry name" value="SIS_dom"/>
</dbReference>
<evidence type="ECO:0000259" key="2">
    <source>
        <dbReference type="PROSITE" id="PS51464"/>
    </source>
</evidence>
<keyword evidence="3" id="KW-0413">Isomerase</keyword>
<dbReference type="CDD" id="cd05005">
    <property type="entry name" value="SIS_PHI"/>
    <property type="match status" value="1"/>
</dbReference>
<dbReference type="GO" id="GO:0043800">
    <property type="term" value="F:6-phospho-3-hexuloisomerase activity"/>
    <property type="evidence" value="ECO:0007669"/>
    <property type="project" value="UniProtKB-EC"/>
</dbReference>
<evidence type="ECO:0000313" key="4">
    <source>
        <dbReference type="Proteomes" id="UP000570361"/>
    </source>
</evidence>
<dbReference type="NCBIfam" id="TIGR03127">
    <property type="entry name" value="RuMP_HxlB"/>
    <property type="match status" value="1"/>
</dbReference>
<dbReference type="SUPFAM" id="SSF53697">
    <property type="entry name" value="SIS domain"/>
    <property type="match status" value="1"/>
</dbReference>
<evidence type="ECO:0000313" key="3">
    <source>
        <dbReference type="EMBL" id="MBB3109517.1"/>
    </source>
</evidence>
<comment type="caution">
    <text evidence="3">The sequence shown here is derived from an EMBL/GenBank/DDBJ whole genome shotgun (WGS) entry which is preliminary data.</text>
</comment>
<protein>
    <submittedName>
        <fullName evidence="3">6-phospho-3-hexuloisomerase</fullName>
        <ecNumber evidence="3">5.3.1.27</ecNumber>
    </submittedName>
</protein>
<name>A0A7W5AVU3_9BACL</name>
<feature type="domain" description="SIS" evidence="2">
    <location>
        <begin position="30"/>
        <end position="170"/>
    </location>
</feature>
<accession>A0A7W5AVU3</accession>
<keyword evidence="4" id="KW-1185">Reference proteome</keyword>
<dbReference type="RefSeq" id="WP_183598612.1">
    <property type="nucleotide sequence ID" value="NZ_JACHXK010000002.1"/>
</dbReference>
<dbReference type="PANTHER" id="PTHR43443">
    <property type="entry name" value="3-HEXULOSE-6-PHOSPHATE ISOMERASE"/>
    <property type="match status" value="1"/>
</dbReference>
<dbReference type="Pfam" id="PF01380">
    <property type="entry name" value="SIS"/>
    <property type="match status" value="1"/>
</dbReference>
<sequence>MPETAVTTTDILAELTHTLRAVNAEEMEALAAEIAAAQTIFVCGAGRTGLMMRAFAMRLMHMGLRVFVVGESVTPGLASGDLLIVGSGSGQTKSLVAMAAKAQSLGASIAAITIDRQSAIGQMASCVVAIPAQAKDSNTASIQPMGSLFEQALLLMLDAIILQLMDRNSLTADEMYGRHANLE</sequence>
<dbReference type="GO" id="GO:0097367">
    <property type="term" value="F:carbohydrate derivative binding"/>
    <property type="evidence" value="ECO:0007669"/>
    <property type="project" value="InterPro"/>
</dbReference>
<dbReference type="PANTHER" id="PTHR43443:SF1">
    <property type="entry name" value="3-HEXULOSE-6-PHOSPHATE ISOMERASE"/>
    <property type="match status" value="1"/>
</dbReference>
<gene>
    <name evidence="3" type="ORF">FHS18_001569</name>
</gene>
<dbReference type="EMBL" id="JACHXK010000002">
    <property type="protein sequence ID" value="MBB3109517.1"/>
    <property type="molecule type" value="Genomic_DNA"/>
</dbReference>
<organism evidence="3 4">
    <name type="scientific">Paenibacillus phyllosphaerae</name>
    <dbReference type="NCBI Taxonomy" id="274593"/>
    <lineage>
        <taxon>Bacteria</taxon>
        <taxon>Bacillati</taxon>
        <taxon>Bacillota</taxon>
        <taxon>Bacilli</taxon>
        <taxon>Bacillales</taxon>
        <taxon>Paenibacillaceae</taxon>
        <taxon>Paenibacillus</taxon>
    </lineage>
</organism>
<reference evidence="3 4" key="1">
    <citation type="submission" date="2020-08" db="EMBL/GenBank/DDBJ databases">
        <title>Genomic Encyclopedia of Type Strains, Phase III (KMG-III): the genomes of soil and plant-associated and newly described type strains.</title>
        <authorList>
            <person name="Whitman W."/>
        </authorList>
    </citation>
    <scope>NUCLEOTIDE SEQUENCE [LARGE SCALE GENOMIC DNA]</scope>
    <source>
        <strain evidence="3 4">CECT 5862</strain>
    </source>
</reference>
<dbReference type="Gene3D" id="3.40.50.10490">
    <property type="entry name" value="Glucose-6-phosphate isomerase like protein, domain 1"/>
    <property type="match status" value="1"/>
</dbReference>
<dbReference type="Proteomes" id="UP000570361">
    <property type="component" value="Unassembled WGS sequence"/>
</dbReference>
<dbReference type="PROSITE" id="PS51464">
    <property type="entry name" value="SIS"/>
    <property type="match status" value="1"/>
</dbReference>
<dbReference type="InterPro" id="IPR017552">
    <property type="entry name" value="PHI/rmpB"/>
</dbReference>
<dbReference type="InterPro" id="IPR046348">
    <property type="entry name" value="SIS_dom_sf"/>
</dbReference>
<comment type="similarity">
    <text evidence="1">Belongs to the SIS family. PHI subfamily.</text>
</comment>
<dbReference type="EC" id="5.3.1.27" evidence="3"/>
<dbReference type="AlphaFoldDB" id="A0A7W5AVU3"/>
<proteinExistence type="inferred from homology"/>
<dbReference type="GO" id="GO:1901135">
    <property type="term" value="P:carbohydrate derivative metabolic process"/>
    <property type="evidence" value="ECO:0007669"/>
    <property type="project" value="InterPro"/>
</dbReference>
<evidence type="ECO:0000256" key="1">
    <source>
        <dbReference type="ARBA" id="ARBA00009235"/>
    </source>
</evidence>